<feature type="region of interest" description="Disordered" evidence="2">
    <location>
        <begin position="1"/>
        <end position="21"/>
    </location>
</feature>
<feature type="region of interest" description="Disordered" evidence="2">
    <location>
        <begin position="325"/>
        <end position="344"/>
    </location>
</feature>
<name>A0A9X1FR13_9RHOB</name>
<evidence type="ECO:0000259" key="3">
    <source>
        <dbReference type="Pfam" id="PF00582"/>
    </source>
</evidence>
<evidence type="ECO:0000256" key="1">
    <source>
        <dbReference type="ARBA" id="ARBA00008791"/>
    </source>
</evidence>
<dbReference type="Proteomes" id="UP001138661">
    <property type="component" value="Unassembled WGS sequence"/>
</dbReference>
<sequence length="344" mass="37276">MAAKSQNAKPAPEKLQDAEVTPTAANKSDVLVFFGQDQKDVSALRHAQTIARVFGGRVLLLRVMTPGANGTGPVDPVDWEIKKRMARRCLNRLAKAVETESNGIETQLLEGRCAEQISAFVDTRKEDIAAALRSREDGRWRLCDTISGVVNSNSPGILMIPETAPDLSEKGVQRILVPIDGSARSESALPKAVALAKAEDAELMLCYVTPDPGLTEFGVMDNKAMLLNSEVTKRNTRAGRAHLKRIKNRLAHHRLRISTRIVTSGDARRALIQIATQEGADFLVMATHGQSGHSDVPAGDVASYILDRADIPVLMVRHRLNDQDRHATGAVTSAGTGQPTRTDT</sequence>
<comment type="caution">
    <text evidence="4">The sequence shown here is derived from an EMBL/GenBank/DDBJ whole genome shotgun (WGS) entry which is preliminary data.</text>
</comment>
<gene>
    <name evidence="4" type="ORF">KX928_00175</name>
</gene>
<organism evidence="4 5">
    <name type="scientific">Roseobacter insulae</name>
    <dbReference type="NCBI Taxonomy" id="2859783"/>
    <lineage>
        <taxon>Bacteria</taxon>
        <taxon>Pseudomonadati</taxon>
        <taxon>Pseudomonadota</taxon>
        <taxon>Alphaproteobacteria</taxon>
        <taxon>Rhodobacterales</taxon>
        <taxon>Roseobacteraceae</taxon>
        <taxon>Roseobacter</taxon>
    </lineage>
</organism>
<dbReference type="InterPro" id="IPR006016">
    <property type="entry name" value="UspA"/>
</dbReference>
<evidence type="ECO:0000313" key="5">
    <source>
        <dbReference type="Proteomes" id="UP001138661"/>
    </source>
</evidence>
<dbReference type="Pfam" id="PF00582">
    <property type="entry name" value="Usp"/>
    <property type="match status" value="1"/>
</dbReference>
<protein>
    <submittedName>
        <fullName evidence="4">Universal stress protein</fullName>
    </submittedName>
</protein>
<dbReference type="PANTHER" id="PTHR46268">
    <property type="entry name" value="STRESS RESPONSE PROTEIN NHAX"/>
    <property type="match status" value="1"/>
</dbReference>
<dbReference type="CDD" id="cd00293">
    <property type="entry name" value="USP-like"/>
    <property type="match status" value="1"/>
</dbReference>
<reference evidence="4" key="1">
    <citation type="submission" date="2021-07" db="EMBL/GenBank/DDBJ databases">
        <title>Roseobacter insulae sp. nov., isolated from a tidal flat.</title>
        <authorList>
            <person name="Park S."/>
            <person name="Yoon J.-H."/>
        </authorList>
    </citation>
    <scope>NUCLEOTIDE SEQUENCE</scope>
    <source>
        <strain evidence="4">YSTF-M11</strain>
    </source>
</reference>
<dbReference type="AlphaFoldDB" id="A0A9X1FR13"/>
<evidence type="ECO:0000313" key="4">
    <source>
        <dbReference type="EMBL" id="MBW4706194.1"/>
    </source>
</evidence>
<comment type="similarity">
    <text evidence="1">Belongs to the universal stress protein A family.</text>
</comment>
<dbReference type="EMBL" id="JAHXDN010000001">
    <property type="protein sequence ID" value="MBW4706194.1"/>
    <property type="molecule type" value="Genomic_DNA"/>
</dbReference>
<proteinExistence type="inferred from homology"/>
<dbReference type="RefSeq" id="WP_219497624.1">
    <property type="nucleotide sequence ID" value="NZ_JAHXDN010000001.1"/>
</dbReference>
<accession>A0A9X1FR13</accession>
<keyword evidence="5" id="KW-1185">Reference proteome</keyword>
<feature type="domain" description="UspA" evidence="3">
    <location>
        <begin position="173"/>
        <end position="317"/>
    </location>
</feature>
<evidence type="ECO:0000256" key="2">
    <source>
        <dbReference type="SAM" id="MobiDB-lite"/>
    </source>
</evidence>
<dbReference type="PANTHER" id="PTHR46268:SF6">
    <property type="entry name" value="UNIVERSAL STRESS PROTEIN UP12"/>
    <property type="match status" value="1"/>
</dbReference>
<feature type="compositionally biased region" description="Polar residues" evidence="2">
    <location>
        <begin position="330"/>
        <end position="344"/>
    </location>
</feature>